<evidence type="ECO:0000313" key="5">
    <source>
        <dbReference type="EMBL" id="CAL1380034.1"/>
    </source>
</evidence>
<evidence type="ECO:0000313" key="6">
    <source>
        <dbReference type="Proteomes" id="UP001497516"/>
    </source>
</evidence>
<evidence type="ECO:0000256" key="3">
    <source>
        <dbReference type="SAM" id="SignalP"/>
    </source>
</evidence>
<dbReference type="Gene3D" id="3.30.430.20">
    <property type="entry name" value="Gnk2 domain, C-X8-C-X2-C motif"/>
    <property type="match status" value="1"/>
</dbReference>
<sequence>MAVLSVLFFLTILITRVSSAAENDQLPGVCPSPCAYFCGPGADLDNKRMQDGILELATQQLGCRTTISSNKIPIYMYSYCRNGDLKTEECRSCLGQAAKVIVDYCKDKPGGQYTMLGGNCCVRYEFYDFCM</sequence>
<evidence type="ECO:0000256" key="1">
    <source>
        <dbReference type="ARBA" id="ARBA00022729"/>
    </source>
</evidence>
<accession>A0AAV2E2I9</accession>
<feature type="chain" id="PRO_5043987887" description="Gnk2-homologous domain-containing protein" evidence="3">
    <location>
        <begin position="21"/>
        <end position="131"/>
    </location>
</feature>
<dbReference type="AlphaFoldDB" id="A0AAV2E2I9"/>
<dbReference type="InterPro" id="IPR002902">
    <property type="entry name" value="GNK2"/>
</dbReference>
<reference evidence="5 6" key="1">
    <citation type="submission" date="2024-04" db="EMBL/GenBank/DDBJ databases">
        <authorList>
            <person name="Fracassetti M."/>
        </authorList>
    </citation>
    <scope>NUCLEOTIDE SEQUENCE [LARGE SCALE GENOMIC DNA]</scope>
</reference>
<keyword evidence="6" id="KW-1185">Reference proteome</keyword>
<gene>
    <name evidence="5" type="ORF">LTRI10_LOCUS21511</name>
</gene>
<dbReference type="PROSITE" id="PS51473">
    <property type="entry name" value="GNK2"/>
    <property type="match status" value="1"/>
</dbReference>
<evidence type="ECO:0000256" key="2">
    <source>
        <dbReference type="ARBA" id="ARBA00022737"/>
    </source>
</evidence>
<name>A0AAV2E2I9_9ROSI</name>
<keyword evidence="2" id="KW-0677">Repeat</keyword>
<feature type="domain" description="Gnk2-homologous" evidence="4">
    <location>
        <begin position="24"/>
        <end position="129"/>
    </location>
</feature>
<feature type="signal peptide" evidence="3">
    <location>
        <begin position="1"/>
        <end position="20"/>
    </location>
</feature>
<dbReference type="InterPro" id="IPR038408">
    <property type="entry name" value="GNK2_sf"/>
</dbReference>
<dbReference type="EMBL" id="OZ034817">
    <property type="protein sequence ID" value="CAL1380034.1"/>
    <property type="molecule type" value="Genomic_DNA"/>
</dbReference>
<dbReference type="Proteomes" id="UP001497516">
    <property type="component" value="Chromosome 4"/>
</dbReference>
<protein>
    <recommendedName>
        <fullName evidence="4">Gnk2-homologous domain-containing protein</fullName>
    </recommendedName>
</protein>
<proteinExistence type="predicted"/>
<organism evidence="5 6">
    <name type="scientific">Linum trigynum</name>
    <dbReference type="NCBI Taxonomy" id="586398"/>
    <lineage>
        <taxon>Eukaryota</taxon>
        <taxon>Viridiplantae</taxon>
        <taxon>Streptophyta</taxon>
        <taxon>Embryophyta</taxon>
        <taxon>Tracheophyta</taxon>
        <taxon>Spermatophyta</taxon>
        <taxon>Magnoliopsida</taxon>
        <taxon>eudicotyledons</taxon>
        <taxon>Gunneridae</taxon>
        <taxon>Pentapetalae</taxon>
        <taxon>rosids</taxon>
        <taxon>fabids</taxon>
        <taxon>Malpighiales</taxon>
        <taxon>Linaceae</taxon>
        <taxon>Linum</taxon>
    </lineage>
</organism>
<evidence type="ECO:0000259" key="4">
    <source>
        <dbReference type="PROSITE" id="PS51473"/>
    </source>
</evidence>
<keyword evidence="1 3" id="KW-0732">Signal</keyword>
<dbReference type="Pfam" id="PF01657">
    <property type="entry name" value="Stress-antifung"/>
    <property type="match status" value="1"/>
</dbReference>